<keyword evidence="2" id="KW-0802">TPR repeat</keyword>
<dbReference type="RefSeq" id="WP_129603191.1">
    <property type="nucleotide sequence ID" value="NZ_CP035544.1"/>
</dbReference>
<keyword evidence="1" id="KW-0677">Repeat</keyword>
<feature type="transmembrane region" description="Helical" evidence="3">
    <location>
        <begin position="12"/>
        <end position="28"/>
    </location>
</feature>
<keyword evidence="3" id="KW-0812">Transmembrane</keyword>
<dbReference type="Proteomes" id="UP000290889">
    <property type="component" value="Chromosome"/>
</dbReference>
<protein>
    <submittedName>
        <fullName evidence="4">Uncharacterized protein</fullName>
    </submittedName>
</protein>
<name>A0A411E8P0_9FLAO</name>
<dbReference type="EMBL" id="CP035544">
    <property type="protein sequence ID" value="QBA63830.1"/>
    <property type="molecule type" value="Genomic_DNA"/>
</dbReference>
<sequence length="744" mass="85749">MSSFLAELKNRNVYKVATAYAITAWLLIQVVDTVGPNLGWPDNVASNLIKFLIVGFPIALVLTWLYEFTPQGLKRTGKVQQETADNRRAGRRLNHIIIGVLGILICFLLVERVFFADRVTINKTQKASIAVLPFENLSADSTYAFLANALPARIIDELAIISGLSVTNRTSSFEAKKTNQDIKKIAKLLDVNYLLDGELHYNPLTNRMRISTHLINASNGYIMSSRTFEEDFDKAQDIQETVTREVASNLRVQLIPREDEALSDRITENQEVYKLFLKAKELTMNRTEKDLLKAIELLEQAIAMEPDFAEGHAQLVHAHGMRRAYGNASGEEVRPKMKEHLDRALEIAPEKPEVLFAKASYEFRTLNDKTNVVEDLRKVIEKKPGYVEAHYELYNALSATGQPELGFKALQKVLQLDPGNSFYNAMLARHLFFRFNEYEKAIAVIDRQLMIAPDAPNSNRLALFKSLILAQVYGDLVESFKLKYWEYKKDPAERWNLNWGLLGALDLDLWPWSEKLARTIQLRYSGSDAVWRNVGAIYLFKRDWEALEDLTNYAFEKQLITEQEMLLDKVYLGVLKGNFKVALDVFEKGFPIYHSEQILDEELAGEDEINMATYTDLLRMNGQNEKADRFSQKFCDYTQNRIASDPDLHPHRKNDLTLDCMYLADQKEDFLKELDDIYFAKNDKMDWFVNMKTGFYLRYENDPGYQKLFKKIEAEVHRQRAEVIAFLKEQGAWNPEWNKELGLE</sequence>
<dbReference type="PANTHER" id="PTHR44858">
    <property type="entry name" value="TETRATRICOPEPTIDE REPEAT PROTEIN 6"/>
    <property type="match status" value="1"/>
</dbReference>
<proteinExistence type="predicted"/>
<evidence type="ECO:0000256" key="3">
    <source>
        <dbReference type="SAM" id="Phobius"/>
    </source>
</evidence>
<dbReference type="PANTHER" id="PTHR44858:SF1">
    <property type="entry name" value="UDP-N-ACETYLGLUCOSAMINE--PEPTIDE N-ACETYLGLUCOSAMINYLTRANSFERASE SPINDLY-RELATED"/>
    <property type="match status" value="1"/>
</dbReference>
<evidence type="ECO:0000256" key="2">
    <source>
        <dbReference type="ARBA" id="ARBA00022803"/>
    </source>
</evidence>
<gene>
    <name evidence="4" type="ORF">EQY75_04340</name>
</gene>
<accession>A0A411E8P0</accession>
<keyword evidence="3" id="KW-0472">Membrane</keyword>
<dbReference type="InterPro" id="IPR011990">
    <property type="entry name" value="TPR-like_helical_dom_sf"/>
</dbReference>
<organism evidence="4 5">
    <name type="scientific">Muriicola soli</name>
    <dbReference type="NCBI Taxonomy" id="2507538"/>
    <lineage>
        <taxon>Bacteria</taxon>
        <taxon>Pseudomonadati</taxon>
        <taxon>Bacteroidota</taxon>
        <taxon>Flavobacteriia</taxon>
        <taxon>Flavobacteriales</taxon>
        <taxon>Flavobacteriaceae</taxon>
        <taxon>Muriicola</taxon>
    </lineage>
</organism>
<evidence type="ECO:0000313" key="5">
    <source>
        <dbReference type="Proteomes" id="UP000290889"/>
    </source>
</evidence>
<keyword evidence="5" id="KW-1185">Reference proteome</keyword>
<feature type="transmembrane region" description="Helical" evidence="3">
    <location>
        <begin position="96"/>
        <end position="115"/>
    </location>
</feature>
<dbReference type="OrthoDB" id="9779074at2"/>
<evidence type="ECO:0000313" key="4">
    <source>
        <dbReference type="EMBL" id="QBA63830.1"/>
    </source>
</evidence>
<keyword evidence="3" id="KW-1133">Transmembrane helix</keyword>
<feature type="transmembrane region" description="Helical" evidence="3">
    <location>
        <begin position="48"/>
        <end position="66"/>
    </location>
</feature>
<dbReference type="KEGG" id="mur:EQY75_04340"/>
<dbReference type="AlphaFoldDB" id="A0A411E8P0"/>
<dbReference type="SUPFAM" id="SSF48452">
    <property type="entry name" value="TPR-like"/>
    <property type="match status" value="1"/>
</dbReference>
<reference evidence="4 5" key="1">
    <citation type="submission" date="2019-01" db="EMBL/GenBank/DDBJ databases">
        <title>Muriicola soli sp. nov., isolated from soil.</title>
        <authorList>
            <person name="Kang H.J."/>
            <person name="Kim S.B."/>
        </authorList>
    </citation>
    <scope>NUCLEOTIDE SEQUENCE [LARGE SCALE GENOMIC DNA]</scope>
    <source>
        <strain evidence="4 5">MMS17-SY002</strain>
    </source>
</reference>
<evidence type="ECO:0000256" key="1">
    <source>
        <dbReference type="ARBA" id="ARBA00022737"/>
    </source>
</evidence>
<dbReference type="InterPro" id="IPR050498">
    <property type="entry name" value="Ycf3"/>
</dbReference>
<dbReference type="Gene3D" id="1.25.40.10">
    <property type="entry name" value="Tetratricopeptide repeat domain"/>
    <property type="match status" value="1"/>
</dbReference>